<keyword evidence="2" id="KW-0472">Membrane</keyword>
<protein>
    <recommendedName>
        <fullName evidence="5">TraG N-terminal Proteobacteria domain-containing protein</fullName>
    </recommendedName>
</protein>
<accession>A0A2T3ITK2</accession>
<dbReference type="AlphaFoldDB" id="A0A2T3ITK2"/>
<name>A0A2T3ITK2_9GAMM</name>
<keyword evidence="2" id="KW-0812">Transmembrane</keyword>
<evidence type="ECO:0008006" key="5">
    <source>
        <dbReference type="Google" id="ProtNLM"/>
    </source>
</evidence>
<feature type="transmembrane region" description="Helical" evidence="2">
    <location>
        <begin position="434"/>
        <end position="455"/>
    </location>
</feature>
<organism evidence="3 4">
    <name type="scientific">Photobacterium lutimaris</name>
    <dbReference type="NCBI Taxonomy" id="388278"/>
    <lineage>
        <taxon>Bacteria</taxon>
        <taxon>Pseudomonadati</taxon>
        <taxon>Pseudomonadota</taxon>
        <taxon>Gammaproteobacteria</taxon>
        <taxon>Vibrionales</taxon>
        <taxon>Vibrionaceae</taxon>
        <taxon>Photobacterium</taxon>
    </lineage>
</organism>
<sequence length="569" mass="62518">MVISEAAGLFIIPFFLTLGGNIWALLNETGIIFIPFAIIVVVSFFEARVAGDAAGSPAVLSIKLIETRFYSMLVVLVIGAMPWGVGEPEFTFKQFSTKTNPSWLSGVENMDDLRPNSLFSDMYGGTHPPLLFGVIQNLTAGTNGALTAKIPCTIDTDRNTCVTDVDFSIITQHIGDIKAKSVPLQKITSDFNEQCHVKAINKVLKAESLGQTLSINTNVYPNNTNARLAFFSPLMQQVFLGNHLVGQTMDPMTMQTSVEWEQSHHQNTILGCRDAANELTRLLEVDYATQETEKDWLVIRGLKTLLSLYHNSDNSSLVPSPTEAQARTEIINSMYANTIAAYELEVGNVNKNISWFGLPDFDFEMPTYESITDAIGDVIVDTTYRVTWAFSSIDQWLKLQVYQAIAPTAVLLIQGLILMVLPLLMVLSSYNMKLLYHLAIFYFSLGMTGYVQAVGETITTILHSMHSNPVFNLNPMTVIDGTEVYTIGLMATLMLSGLWIVLIQMIANTAGNQVNALVEDFSKSATSGKLTSSAIRLHNVLNKGGDKGDLDDDNDSMTNVVDSDLTSPN</sequence>
<evidence type="ECO:0000256" key="2">
    <source>
        <dbReference type="SAM" id="Phobius"/>
    </source>
</evidence>
<dbReference type="RefSeq" id="WP_107350804.1">
    <property type="nucleotide sequence ID" value="NZ_PYMH01000013.1"/>
</dbReference>
<feature type="transmembrane region" description="Helical" evidence="2">
    <location>
        <begin position="404"/>
        <end position="427"/>
    </location>
</feature>
<feature type="transmembrane region" description="Helical" evidence="2">
    <location>
        <begin position="7"/>
        <end position="26"/>
    </location>
</feature>
<feature type="transmembrane region" description="Helical" evidence="2">
    <location>
        <begin position="32"/>
        <end position="49"/>
    </location>
</feature>
<feature type="transmembrane region" description="Helical" evidence="2">
    <location>
        <begin position="69"/>
        <end position="86"/>
    </location>
</feature>
<comment type="caution">
    <text evidence="3">The sequence shown here is derived from an EMBL/GenBank/DDBJ whole genome shotgun (WGS) entry which is preliminary data.</text>
</comment>
<evidence type="ECO:0000313" key="3">
    <source>
        <dbReference type="EMBL" id="PSU31673.1"/>
    </source>
</evidence>
<keyword evidence="4" id="KW-1185">Reference proteome</keyword>
<dbReference type="OrthoDB" id="5865543at2"/>
<evidence type="ECO:0000313" key="4">
    <source>
        <dbReference type="Proteomes" id="UP000241222"/>
    </source>
</evidence>
<reference evidence="3 4" key="1">
    <citation type="submission" date="2018-03" db="EMBL/GenBank/DDBJ databases">
        <title>Whole genome sequencing of Histamine producing bacteria.</title>
        <authorList>
            <person name="Butler K."/>
        </authorList>
    </citation>
    <scope>NUCLEOTIDE SEQUENCE [LARGE SCALE GENOMIC DNA]</scope>
    <source>
        <strain evidence="3 4">JCM 13586</strain>
    </source>
</reference>
<proteinExistence type="predicted"/>
<feature type="transmembrane region" description="Helical" evidence="2">
    <location>
        <begin position="484"/>
        <end position="503"/>
    </location>
</feature>
<dbReference type="Proteomes" id="UP000241222">
    <property type="component" value="Unassembled WGS sequence"/>
</dbReference>
<keyword evidence="2" id="KW-1133">Transmembrane helix</keyword>
<feature type="region of interest" description="Disordered" evidence="1">
    <location>
        <begin position="546"/>
        <end position="569"/>
    </location>
</feature>
<gene>
    <name evidence="3" type="ORF">C9I99_21025</name>
</gene>
<dbReference type="EMBL" id="PYMH01000013">
    <property type="protein sequence ID" value="PSU31673.1"/>
    <property type="molecule type" value="Genomic_DNA"/>
</dbReference>
<feature type="compositionally biased region" description="Polar residues" evidence="1">
    <location>
        <begin position="556"/>
        <end position="569"/>
    </location>
</feature>
<evidence type="ECO:0000256" key="1">
    <source>
        <dbReference type="SAM" id="MobiDB-lite"/>
    </source>
</evidence>